<dbReference type="EMBL" id="CATNWA010000222">
    <property type="protein sequence ID" value="CAI9534681.1"/>
    <property type="molecule type" value="Genomic_DNA"/>
</dbReference>
<dbReference type="Pfam" id="PF13088">
    <property type="entry name" value="BNR_2"/>
    <property type="match status" value="1"/>
</dbReference>
<evidence type="ECO:0000256" key="6">
    <source>
        <dbReference type="ARBA" id="ARBA00023295"/>
    </source>
</evidence>
<evidence type="ECO:0000259" key="7">
    <source>
        <dbReference type="Pfam" id="PF13088"/>
    </source>
</evidence>
<evidence type="ECO:0000256" key="3">
    <source>
        <dbReference type="ARBA" id="ARBA00012733"/>
    </source>
</evidence>
<keyword evidence="5" id="KW-0119">Carbohydrate metabolism</keyword>
<dbReference type="Proteomes" id="UP001162483">
    <property type="component" value="Unassembled WGS sequence"/>
</dbReference>
<evidence type="ECO:0000256" key="5">
    <source>
        <dbReference type="ARBA" id="ARBA00023277"/>
    </source>
</evidence>
<evidence type="ECO:0000313" key="8">
    <source>
        <dbReference type="EMBL" id="CAI9534681.1"/>
    </source>
</evidence>
<dbReference type="Gene3D" id="2.120.10.10">
    <property type="match status" value="1"/>
</dbReference>
<organism evidence="8 9">
    <name type="scientific">Staurois parvus</name>
    <dbReference type="NCBI Taxonomy" id="386267"/>
    <lineage>
        <taxon>Eukaryota</taxon>
        <taxon>Metazoa</taxon>
        <taxon>Chordata</taxon>
        <taxon>Craniata</taxon>
        <taxon>Vertebrata</taxon>
        <taxon>Euteleostomi</taxon>
        <taxon>Amphibia</taxon>
        <taxon>Batrachia</taxon>
        <taxon>Anura</taxon>
        <taxon>Neobatrachia</taxon>
        <taxon>Ranoidea</taxon>
        <taxon>Ranidae</taxon>
        <taxon>Staurois</taxon>
    </lineage>
</organism>
<comment type="similarity">
    <text evidence="2">Belongs to the glycosyl hydrolase 33 family.</text>
</comment>
<keyword evidence="4" id="KW-0443">Lipid metabolism</keyword>
<name>A0ABN9AJ82_9NEOB</name>
<dbReference type="PANTHER" id="PTHR10628:SF23">
    <property type="entry name" value="SIALIDASE-3"/>
    <property type="match status" value="1"/>
</dbReference>
<proteinExistence type="inferred from homology"/>
<protein>
    <recommendedName>
        <fullName evidence="3">exo-alpha-sialidase</fullName>
        <ecNumber evidence="3">3.2.1.18</ecNumber>
    </recommendedName>
</protein>
<keyword evidence="6" id="KW-0326">Glycosidase</keyword>
<dbReference type="InterPro" id="IPR026856">
    <property type="entry name" value="Sialidase_fam"/>
</dbReference>
<dbReference type="PANTHER" id="PTHR10628">
    <property type="entry name" value="SIALIDASE"/>
    <property type="match status" value="1"/>
</dbReference>
<keyword evidence="4" id="KW-0442">Lipid degradation</keyword>
<dbReference type="CDD" id="cd15482">
    <property type="entry name" value="Sialidase_non-viral"/>
    <property type="match status" value="1"/>
</dbReference>
<evidence type="ECO:0000313" key="9">
    <source>
        <dbReference type="Proteomes" id="UP001162483"/>
    </source>
</evidence>
<keyword evidence="9" id="KW-1185">Reference proteome</keyword>
<comment type="caution">
    <text evidence="8">The sequence shown here is derived from an EMBL/GenBank/DDBJ whole genome shotgun (WGS) entry which is preliminary data.</text>
</comment>
<comment type="catalytic activity">
    <reaction evidence="1">
        <text>Hydrolysis of alpha-(2-&gt;3)-, alpha-(2-&gt;6)-, alpha-(2-&gt;8)- glycosidic linkages of terminal sialic acid residues in oligosaccharides, glycoproteins, glycolipids, colominic acid and synthetic substrates.</text>
        <dbReference type="EC" id="3.2.1.18"/>
    </reaction>
</comment>
<sequence>MGQIITGKNAARICYVTSTDYGKSWSSLLDVTEDVLAEELKNCATVAVGPGHGIQSPSGRLIVPAYLYYIHSRVCGLPIPWKTKPHSFVFYSDDHGKSWHKGSTIWQQQTGECEVADVACSNGPDILYCSARTNKHFRVEATSSDQAMGFNSSHFCRNLCEPPHGCQGSVVSYQPLEIHQEADDLDGKGQTCFEKRALSWLLYSHPTSNHKRVDLGIYLNKSPLLPTGWNQPWIINQGPSGYSDLAVCQGTHAFGCLFECGVDACEKIIFRRFTVEELMENLSKP</sequence>
<gene>
    <name evidence="8" type="ORF">SPARVUS_LOCUS684003</name>
</gene>
<evidence type="ECO:0000256" key="4">
    <source>
        <dbReference type="ARBA" id="ARBA00022963"/>
    </source>
</evidence>
<dbReference type="EC" id="3.2.1.18" evidence="3"/>
<evidence type="ECO:0000256" key="1">
    <source>
        <dbReference type="ARBA" id="ARBA00000427"/>
    </source>
</evidence>
<dbReference type="SUPFAM" id="SSF50939">
    <property type="entry name" value="Sialidases"/>
    <property type="match status" value="1"/>
</dbReference>
<dbReference type="InterPro" id="IPR011040">
    <property type="entry name" value="Sialidase"/>
</dbReference>
<feature type="domain" description="Sialidase" evidence="7">
    <location>
        <begin position="6"/>
        <end position="250"/>
    </location>
</feature>
<dbReference type="InterPro" id="IPR036278">
    <property type="entry name" value="Sialidase_sf"/>
</dbReference>
<evidence type="ECO:0000256" key="2">
    <source>
        <dbReference type="ARBA" id="ARBA00009348"/>
    </source>
</evidence>
<reference evidence="8" key="1">
    <citation type="submission" date="2023-05" db="EMBL/GenBank/DDBJ databases">
        <authorList>
            <person name="Stuckert A."/>
        </authorList>
    </citation>
    <scope>NUCLEOTIDE SEQUENCE</scope>
</reference>
<keyword evidence="6" id="KW-0378">Hydrolase</keyword>
<accession>A0ABN9AJ82</accession>